<dbReference type="GO" id="GO:0005789">
    <property type="term" value="C:endoplasmic reticulum membrane"/>
    <property type="evidence" value="ECO:0007669"/>
    <property type="project" value="TreeGrafter"/>
</dbReference>
<dbReference type="Gene3D" id="1.10.8.1310">
    <property type="match status" value="1"/>
</dbReference>
<dbReference type="STRING" id="447093.C0NSR7"/>
<reference evidence="5" key="1">
    <citation type="submission" date="2009-02" db="EMBL/GenBank/DDBJ databases">
        <title>The Genome Sequence of Ajellomyces capsulatus strain G186AR.</title>
        <authorList>
            <consortium name="The Broad Institute Genome Sequencing Platform"/>
            <person name="Champion M."/>
            <person name="Cuomo C."/>
            <person name="Ma L.-J."/>
            <person name="Henn M.R."/>
            <person name="Sil A."/>
            <person name="Goldman B."/>
            <person name="Young S.K."/>
            <person name="Kodira C.D."/>
            <person name="Zeng Q."/>
            <person name="Koehrsen M."/>
            <person name="Alvarado L."/>
            <person name="Berlin A."/>
            <person name="Borenstein D."/>
            <person name="Chen Z."/>
            <person name="Engels R."/>
            <person name="Freedman E."/>
            <person name="Gellesch M."/>
            <person name="Goldberg J."/>
            <person name="Griggs A."/>
            <person name="Gujja S."/>
            <person name="Heiman D."/>
            <person name="Hepburn T."/>
            <person name="Howarth C."/>
            <person name="Jen D."/>
            <person name="Larson L."/>
            <person name="Lewis B."/>
            <person name="Mehta T."/>
            <person name="Park D."/>
            <person name="Pearson M."/>
            <person name="Roberts A."/>
            <person name="Saif S."/>
            <person name="Shea T."/>
            <person name="Shenoy N."/>
            <person name="Sisk P."/>
            <person name="Stolte C."/>
            <person name="Sykes S."/>
            <person name="Walk T."/>
            <person name="White J."/>
            <person name="Yandava C."/>
            <person name="Klein B."/>
            <person name="McEwen J.G."/>
            <person name="Puccia R."/>
            <person name="Goldman G.H."/>
            <person name="Felipe M.S."/>
            <person name="Nino-Vega G."/>
            <person name="San-Blas G."/>
            <person name="Taylor J."/>
            <person name="Mendoza L."/>
            <person name="Galagan J."/>
            <person name="Nusbaum C."/>
            <person name="Birren B."/>
        </authorList>
    </citation>
    <scope>NUCLEOTIDE SEQUENCE</scope>
    <source>
        <strain evidence="5">G186AR</strain>
    </source>
</reference>
<accession>C0NSR7</accession>
<keyword evidence="3" id="KW-1133">Transmembrane helix</keyword>
<dbReference type="PANTHER" id="PTHR20913:SF7">
    <property type="entry name" value="RE60063P"/>
    <property type="match status" value="1"/>
</dbReference>
<sequence>MNPMDSDKNSSIPGRRIASRLSSETSDNQTTPNFNGKKRDEIFRACEARDIHALASLCLSEGGLLQDDLRQAAWPILLGYDPNSNHLTGSEWTKMPVHDDEEQVKLDVDRSFVHYPNCQSEKELDGKKKQLSELITKILRKYPMLCYFQGYHDIAQVLLLVLGVEQASSALERISLFRIRDYMLPTLAPALKHLHLIPAIIHSSDRKLYRHLSGTKPFFALAATLTLYAHDIQEYSDIARLYDFILSHEPVVSIYLFAAVILSRKKELFEIPLDEPEMIHFTLSKLPHPIKLDGLISSTMELYSTHPPEKLPFRVWKKIPRSSVLKTSRDLSLQAIPKEAMELLEQQKRDIRRGELREKAVRVMWKYRRPAGSIGLAVFVGVLSYWIMKNESSTMPVWRLFWGRFRSAFQRL</sequence>
<keyword evidence="3" id="KW-0472">Membrane</keyword>
<keyword evidence="6" id="KW-1185">Reference proteome</keyword>
<dbReference type="FunFam" id="1.10.472.80:FF:000060">
    <property type="entry name" value="TBC domain protein, putative"/>
    <property type="match status" value="1"/>
</dbReference>
<dbReference type="PROSITE" id="PS50086">
    <property type="entry name" value="TBC_RABGAP"/>
    <property type="match status" value="1"/>
</dbReference>
<feature type="compositionally biased region" description="Polar residues" evidence="2">
    <location>
        <begin position="20"/>
        <end position="34"/>
    </location>
</feature>
<dbReference type="RefSeq" id="XP_045286414.1">
    <property type="nucleotide sequence ID" value="XM_045433246.1"/>
</dbReference>
<dbReference type="AlphaFoldDB" id="C0NSR7"/>
<keyword evidence="1" id="KW-0343">GTPase activation</keyword>
<evidence type="ECO:0000313" key="6">
    <source>
        <dbReference type="Proteomes" id="UP000001631"/>
    </source>
</evidence>
<evidence type="ECO:0000256" key="1">
    <source>
        <dbReference type="ARBA" id="ARBA00022468"/>
    </source>
</evidence>
<dbReference type="Proteomes" id="UP000001631">
    <property type="component" value="Unassembled WGS sequence"/>
</dbReference>
<feature type="region of interest" description="Disordered" evidence="2">
    <location>
        <begin position="1"/>
        <end position="36"/>
    </location>
</feature>
<organism evidence="5 6">
    <name type="scientific">Ajellomyces capsulatus (strain G186AR / H82 / ATCC MYA-2454 / RMSCC 2432)</name>
    <name type="common">Darling's disease fungus</name>
    <name type="synonym">Histoplasma capsulatum</name>
    <dbReference type="NCBI Taxonomy" id="447093"/>
    <lineage>
        <taxon>Eukaryota</taxon>
        <taxon>Fungi</taxon>
        <taxon>Dikarya</taxon>
        <taxon>Ascomycota</taxon>
        <taxon>Pezizomycotina</taxon>
        <taxon>Eurotiomycetes</taxon>
        <taxon>Eurotiomycetidae</taxon>
        <taxon>Onygenales</taxon>
        <taxon>Ajellomycetaceae</taxon>
        <taxon>Histoplasma</taxon>
    </lineage>
</organism>
<dbReference type="InterPro" id="IPR035969">
    <property type="entry name" value="Rab-GAP_TBC_sf"/>
</dbReference>
<evidence type="ECO:0000256" key="3">
    <source>
        <dbReference type="SAM" id="Phobius"/>
    </source>
</evidence>
<dbReference type="GO" id="GO:0005096">
    <property type="term" value="F:GTPase activator activity"/>
    <property type="evidence" value="ECO:0007669"/>
    <property type="project" value="UniProtKB-KW"/>
</dbReference>
<dbReference type="FunFam" id="1.10.8.1310:FF:000001">
    <property type="entry name" value="TBC1 domain family, member 20"/>
    <property type="match status" value="1"/>
</dbReference>
<dbReference type="SUPFAM" id="SSF47923">
    <property type="entry name" value="Ypt/Rab-GAP domain of gyp1p"/>
    <property type="match status" value="1"/>
</dbReference>
<feature type="transmembrane region" description="Helical" evidence="3">
    <location>
        <begin position="371"/>
        <end position="388"/>
    </location>
</feature>
<dbReference type="GeneID" id="69039213"/>
<dbReference type="PANTHER" id="PTHR20913">
    <property type="entry name" value="TBC1 DOMAIN FAMILY MEMBER 20/GTPASE"/>
    <property type="match status" value="1"/>
</dbReference>
<feature type="domain" description="Rab-GAP TBC" evidence="4">
    <location>
        <begin position="64"/>
        <end position="249"/>
    </location>
</feature>
<dbReference type="InterPro" id="IPR045913">
    <property type="entry name" value="TBC20/Gyp8-like"/>
</dbReference>
<dbReference type="Gene3D" id="1.10.472.80">
    <property type="entry name" value="Ypt/Rab-GAP domain of gyp1p, domain 3"/>
    <property type="match status" value="1"/>
</dbReference>
<evidence type="ECO:0000259" key="4">
    <source>
        <dbReference type="PROSITE" id="PS50086"/>
    </source>
</evidence>
<dbReference type="Pfam" id="PF00566">
    <property type="entry name" value="RabGAP-TBC"/>
    <property type="match status" value="1"/>
</dbReference>
<proteinExistence type="predicted"/>
<dbReference type="InParanoid" id="C0NSR7"/>
<dbReference type="SMART" id="SM00164">
    <property type="entry name" value="TBC"/>
    <property type="match status" value="1"/>
</dbReference>
<dbReference type="HOGENOM" id="CLU_039465_0_1_1"/>
<dbReference type="GO" id="GO:0006888">
    <property type="term" value="P:endoplasmic reticulum to Golgi vesicle-mediated transport"/>
    <property type="evidence" value="ECO:0007669"/>
    <property type="project" value="TreeGrafter"/>
</dbReference>
<dbReference type="EMBL" id="GG663370">
    <property type="protein sequence ID" value="EEH05933.1"/>
    <property type="molecule type" value="Genomic_DNA"/>
</dbReference>
<dbReference type="VEuPathDB" id="FungiDB:I7I50_06569"/>
<evidence type="ECO:0000256" key="2">
    <source>
        <dbReference type="SAM" id="MobiDB-lite"/>
    </source>
</evidence>
<gene>
    <name evidence="5" type="ORF">HCBG_06197</name>
</gene>
<keyword evidence="3" id="KW-0812">Transmembrane</keyword>
<protein>
    <submittedName>
        <fullName evidence="5">GTPase activating protein gyp10</fullName>
    </submittedName>
</protein>
<name>C0NSR7_AJECG</name>
<dbReference type="InterPro" id="IPR000195">
    <property type="entry name" value="Rab-GAP-TBC_dom"/>
</dbReference>
<evidence type="ECO:0000313" key="5">
    <source>
        <dbReference type="EMBL" id="EEH05933.1"/>
    </source>
</evidence>